<feature type="coiled-coil region" evidence="2">
    <location>
        <begin position="271"/>
        <end position="603"/>
    </location>
</feature>
<feature type="coiled-coil region" evidence="2">
    <location>
        <begin position="660"/>
        <end position="820"/>
    </location>
</feature>
<keyword evidence="5" id="KW-1185">Reference proteome</keyword>
<dbReference type="Gene3D" id="1.20.5.1160">
    <property type="entry name" value="Vasodilator-stimulated phosphoprotein"/>
    <property type="match status" value="1"/>
</dbReference>
<dbReference type="Gene3D" id="1.10.287.1490">
    <property type="match status" value="1"/>
</dbReference>
<evidence type="ECO:0000256" key="1">
    <source>
        <dbReference type="ARBA" id="ARBA00023054"/>
    </source>
</evidence>
<dbReference type="Proteomes" id="UP000822688">
    <property type="component" value="Chromosome 2"/>
</dbReference>
<feature type="coiled-coil region" evidence="2">
    <location>
        <begin position="207"/>
        <end position="234"/>
    </location>
</feature>
<dbReference type="OrthoDB" id="10255522at2759"/>
<feature type="compositionally biased region" description="Low complexity" evidence="3">
    <location>
        <begin position="114"/>
        <end position="126"/>
    </location>
</feature>
<dbReference type="PANTHER" id="PTHR32083:SF48">
    <property type="entry name" value="TRANS-GOLGI NETWORK-LOCALIZED SYP41-INTERACTING PROTEIN 1"/>
    <property type="match status" value="1"/>
</dbReference>
<comment type="caution">
    <text evidence="4">The sequence shown here is derived from an EMBL/GenBank/DDBJ whole genome shotgun (WGS) entry which is preliminary data.</text>
</comment>
<sequence length="861" mass="93259">MAATMAVSRLGPSPSPSAVQWSLSGKRLGLGRRGVRVAPVRALGNSEGGGKSGSTELSRRALITLIALSTQLGGVASARNSSVIEKSRLDMLRNNQQQQRKDEGPETKTPATGADPPVAAEASPAEPLAPPTVSTGLGSLKEAAKAFAGDGTGVVEPSEIASEAQKITQAVSEVPKGGSSGFGLLSLAGVVGTGVAGALYYIEREAKTQAASALESANKKLAEAEVSMATLRKTSQGQLLAEKEQAQKAAIVAQEQRTTLGNELLASRNLVTELEGQLNTEKASVTDLQKKISKLQATLMDEEKKYGSLNERFVEETGVGEQLRAEISRLQSSLADQEKSYTSLNERLVEEKAAGEKLQAEIQALKMHIEAKENEIGVQNVRIQEEKDTVAKLQAQLQNTESKLATEKDTVATLQNQIQTAEAQLADERNNLRNLESSYDSSQDRNQQLESSISELKQNLESTSSAKEELEREVRSLNEAINSVKGSLAEEQKKKESFSAQLMETSGALEKAVAEVQSLEQRLTEMSAAQKLFEKEKKDEISSLTRELQEKTKSLDGMVKKNQIWANEITALRSCQADLNQELENTQQDLEASHNEIKTISEQLTVAVKLSLKLETQLNETRSAYQTANAALIEERKVTTAAKNQLAMSQRALIAEKNSVKALRGSVDQALQALQELNQDSVALADELDKAKKNIANMESESASVRQKLVKEKEASAQLRASSAQAESTIAKLVKENDAANKKAKQLEGELLKGKGEIARQKGKLLEQKRALQQAETRLKMIPQVRAEAALLVEKYEDLAYQEKEQKEALIRQNENLRKSGKNIGADLTDVKQSLEDGKAARSEMEAALGALQEAVADNSS</sequence>
<dbReference type="GO" id="GO:0005856">
    <property type="term" value="C:cytoskeleton"/>
    <property type="evidence" value="ECO:0007669"/>
    <property type="project" value="TreeGrafter"/>
</dbReference>
<dbReference type="PANTHER" id="PTHR32083">
    <property type="entry name" value="CILIA AND FLAGELLA-ASSOCIATED PROTEIN 58-RELATED"/>
    <property type="match status" value="1"/>
</dbReference>
<evidence type="ECO:0000256" key="3">
    <source>
        <dbReference type="SAM" id="MobiDB-lite"/>
    </source>
</evidence>
<feature type="region of interest" description="Disordered" evidence="3">
    <location>
        <begin position="94"/>
        <end position="136"/>
    </location>
</feature>
<protein>
    <submittedName>
        <fullName evidence="4">Uncharacterized protein</fullName>
    </submittedName>
</protein>
<keyword evidence="1 2" id="KW-0175">Coiled coil</keyword>
<evidence type="ECO:0000313" key="4">
    <source>
        <dbReference type="EMBL" id="KAG0585688.1"/>
    </source>
</evidence>
<dbReference type="SUPFAM" id="SSF90257">
    <property type="entry name" value="Myosin rod fragments"/>
    <property type="match status" value="1"/>
</dbReference>
<dbReference type="AlphaFoldDB" id="A0A8T0ISP3"/>
<dbReference type="EMBL" id="CM026422">
    <property type="protein sequence ID" value="KAG0585688.1"/>
    <property type="molecule type" value="Genomic_DNA"/>
</dbReference>
<accession>A0A8T0ISP3</accession>
<gene>
    <name evidence="4" type="ORF">KC19_2G030000</name>
</gene>
<proteinExistence type="predicted"/>
<name>A0A8T0ISP3_CERPU</name>
<evidence type="ECO:0000256" key="2">
    <source>
        <dbReference type="SAM" id="Coils"/>
    </source>
</evidence>
<organism evidence="4 5">
    <name type="scientific">Ceratodon purpureus</name>
    <name type="common">Fire moss</name>
    <name type="synonym">Dicranum purpureum</name>
    <dbReference type="NCBI Taxonomy" id="3225"/>
    <lineage>
        <taxon>Eukaryota</taxon>
        <taxon>Viridiplantae</taxon>
        <taxon>Streptophyta</taxon>
        <taxon>Embryophyta</taxon>
        <taxon>Bryophyta</taxon>
        <taxon>Bryophytina</taxon>
        <taxon>Bryopsida</taxon>
        <taxon>Dicranidae</taxon>
        <taxon>Pseudoditrichales</taxon>
        <taxon>Ditrichaceae</taxon>
        <taxon>Ceratodon</taxon>
    </lineage>
</organism>
<evidence type="ECO:0000313" key="5">
    <source>
        <dbReference type="Proteomes" id="UP000822688"/>
    </source>
</evidence>
<reference evidence="4" key="1">
    <citation type="submission" date="2020-06" db="EMBL/GenBank/DDBJ databases">
        <title>WGS assembly of Ceratodon purpureus strain R40.</title>
        <authorList>
            <person name="Carey S.B."/>
            <person name="Jenkins J."/>
            <person name="Shu S."/>
            <person name="Lovell J.T."/>
            <person name="Sreedasyam A."/>
            <person name="Maumus F."/>
            <person name="Tiley G.P."/>
            <person name="Fernandez-Pozo N."/>
            <person name="Barry K."/>
            <person name="Chen C."/>
            <person name="Wang M."/>
            <person name="Lipzen A."/>
            <person name="Daum C."/>
            <person name="Saski C.A."/>
            <person name="Payton A.C."/>
            <person name="Mcbreen J.C."/>
            <person name="Conrad R.E."/>
            <person name="Kollar L.M."/>
            <person name="Olsson S."/>
            <person name="Huttunen S."/>
            <person name="Landis J.B."/>
            <person name="Wickett N.J."/>
            <person name="Johnson M.G."/>
            <person name="Rensing S.A."/>
            <person name="Grimwood J."/>
            <person name="Schmutz J."/>
            <person name="Mcdaniel S.F."/>
        </authorList>
    </citation>
    <scope>NUCLEOTIDE SEQUENCE</scope>
    <source>
        <strain evidence="4">R40</strain>
    </source>
</reference>